<evidence type="ECO:0000313" key="2">
    <source>
        <dbReference type="Proteomes" id="UP001054945"/>
    </source>
</evidence>
<sequence length="92" mass="10364">MNLLSEGYNTIKVEKRKENLGFEVGLMLFNTTYRSTTCTVSASKKKVRQILKESLLFIDVVWPIGHHFTSIAFSKRKSSFAIISECFAGGGR</sequence>
<protein>
    <submittedName>
        <fullName evidence="1">Uncharacterized protein</fullName>
    </submittedName>
</protein>
<reference evidence="1 2" key="1">
    <citation type="submission" date="2021-06" db="EMBL/GenBank/DDBJ databases">
        <title>Caerostris extrusa draft genome.</title>
        <authorList>
            <person name="Kono N."/>
            <person name="Arakawa K."/>
        </authorList>
    </citation>
    <scope>NUCLEOTIDE SEQUENCE [LARGE SCALE GENOMIC DNA]</scope>
</reference>
<comment type="caution">
    <text evidence="1">The sequence shown here is derived from an EMBL/GenBank/DDBJ whole genome shotgun (WGS) entry which is preliminary data.</text>
</comment>
<organism evidence="1 2">
    <name type="scientific">Caerostris extrusa</name>
    <name type="common">Bark spider</name>
    <name type="synonym">Caerostris bankana</name>
    <dbReference type="NCBI Taxonomy" id="172846"/>
    <lineage>
        <taxon>Eukaryota</taxon>
        <taxon>Metazoa</taxon>
        <taxon>Ecdysozoa</taxon>
        <taxon>Arthropoda</taxon>
        <taxon>Chelicerata</taxon>
        <taxon>Arachnida</taxon>
        <taxon>Araneae</taxon>
        <taxon>Araneomorphae</taxon>
        <taxon>Entelegynae</taxon>
        <taxon>Araneoidea</taxon>
        <taxon>Araneidae</taxon>
        <taxon>Caerostris</taxon>
    </lineage>
</organism>
<keyword evidence="2" id="KW-1185">Reference proteome</keyword>
<accession>A0AAV4R3V3</accession>
<name>A0AAV4R3V3_CAEEX</name>
<dbReference type="AlphaFoldDB" id="A0AAV4R3V3"/>
<dbReference type="EMBL" id="BPLR01007271">
    <property type="protein sequence ID" value="GIY15706.1"/>
    <property type="molecule type" value="Genomic_DNA"/>
</dbReference>
<proteinExistence type="predicted"/>
<dbReference type="Proteomes" id="UP001054945">
    <property type="component" value="Unassembled WGS sequence"/>
</dbReference>
<gene>
    <name evidence="1" type="ORF">CEXT_237411</name>
</gene>
<evidence type="ECO:0000313" key="1">
    <source>
        <dbReference type="EMBL" id="GIY15706.1"/>
    </source>
</evidence>